<feature type="region of interest" description="Disordered" evidence="1">
    <location>
        <begin position="2818"/>
        <end position="2841"/>
    </location>
</feature>
<accession>A0A1D3SQ02</accession>
<reference evidence="3 4" key="1">
    <citation type="submission" date="2016-06" db="EMBL/GenBank/DDBJ databases">
        <authorList>
            <consortium name="Pathogen Informatics"/>
        </authorList>
    </citation>
    <scope>NUCLEOTIDE SEQUENCE [LARGE SCALE GENOMIC DNA]</scope>
</reference>
<gene>
    <name evidence="3" type="primary">PmUG01_12059000</name>
    <name evidence="3" type="ORF">PMUG01_12059000</name>
</gene>
<feature type="transmembrane region" description="Helical" evidence="2">
    <location>
        <begin position="2922"/>
        <end position="2942"/>
    </location>
</feature>
<dbReference type="RefSeq" id="XP_028863270.1">
    <property type="nucleotide sequence ID" value="XM_029006819.1"/>
</dbReference>
<organism evidence="3 4">
    <name type="scientific">Plasmodium malariae</name>
    <dbReference type="NCBI Taxonomy" id="5858"/>
    <lineage>
        <taxon>Eukaryota</taxon>
        <taxon>Sar</taxon>
        <taxon>Alveolata</taxon>
        <taxon>Apicomplexa</taxon>
        <taxon>Aconoidasida</taxon>
        <taxon>Haemosporida</taxon>
        <taxon>Plasmodiidae</taxon>
        <taxon>Plasmodium</taxon>
        <taxon>Plasmodium (Plasmodium)</taxon>
    </lineage>
</organism>
<dbReference type="EMBL" id="LT594633">
    <property type="protein sequence ID" value="SCO93993.1"/>
    <property type="molecule type" value="Genomic_DNA"/>
</dbReference>
<dbReference type="KEGG" id="pmal:PMUG01_12059000"/>
<dbReference type="PANTHER" id="PTHR14113:SF13">
    <property type="match status" value="1"/>
</dbReference>
<keyword evidence="2" id="KW-1133">Transmembrane helix</keyword>
<dbReference type="InterPro" id="IPR052098">
    <property type="entry name" value="Presynaptic_Scaffold_Bsn/Pclo"/>
</dbReference>
<proteinExistence type="predicted"/>
<dbReference type="Proteomes" id="UP000219813">
    <property type="component" value="Chromosome 12"/>
</dbReference>
<feature type="region of interest" description="Disordered" evidence="1">
    <location>
        <begin position="1930"/>
        <end position="1969"/>
    </location>
</feature>
<feature type="compositionally biased region" description="Basic and acidic residues" evidence="1">
    <location>
        <begin position="1930"/>
        <end position="1955"/>
    </location>
</feature>
<name>A0A1D3SQ02_PLAMA</name>
<feature type="compositionally biased region" description="Polar residues" evidence="1">
    <location>
        <begin position="725"/>
        <end position="735"/>
    </location>
</feature>
<sequence>MLLLYDRIRGDLKKDDKDKGLDKNVLNNNVKKYDRHKLRAILRKYIRHCNRLLNYHRFKEVIDNFEPFKNIFITYSNSFLNKNKIFNYDFRYSKIIKILYLNKKGKRLIYGDNNYVKENSSLRNKKGRNNERTGLLLDDMKYTDEDDTPSEDKRFELINLNYTLKKGDFEKLDNIIVNSEIALPTFSYFDIYLFSNNKKLKYEINKKNIKYIDIDSVLYYLYISVVIAYIHLKDFHNAKIKFFEYIYLKRKLKKINKYCSESEKRKLRITSLISSELKSKIYNYYDLLLYEKKASSLLLKKGVHVDLQKEVTKGRNSNESTNKNSKENENKNADKVNDEIYNKFIITSNINEDEFSKERECTNNVIKKDKNKTATLSMNGGSLFGDSTFKVDSNILEELKNINCLYQNENSYAGNDKDKGEEDKKNTINVDNNYIDRDVVTNGKFLATKRRIHFSNKRKRENYKYRKRKKKRKRKWNGKKKYKEKEYLTLDEYLLFLKIKYKEISLERLIAVLKNTSLEDKICSMKRLRNLMNIEYNEKTNLLKKEKFFKNLIKIKDRKYYFYNYFFDVLIYFSYFKQIHIIEGLLVMALLYSKLNILNVSLYIYKNLYLYFYFIFEDYQKKWKSFDINHEMNKLNSFTIRTKENNTNYINGFEHIRKGQNSKKKHKKKKKKKKNGIFNENHVLTNDSKGEKYNKRHLCAVTSKFSRSTVGGNYGYNNVDDKDNGNTGHSTNANGDDNNNDDDDNNNDDDDDDNNNDDDDDDNNNNDDVDDNDNFDRCSAYDEVIVHTFRHFLNQLKDNSCFYFINDCTKGSLNSKYRNYSFLNNPLMSPHFNHINDLVIKNFIKNSISFNYKYICNGIKRHILIYLNLINHIETKFMFHQYNYNLKNLIYHLYLDKIIKCYDSNLFTYEKNLYVLKRIIFLDNKISIFHAKNNNYLTNDYSLKSTFFRIYFNLYKNEFFIPHYWKQGQQQNIPFIINILDSKYNLSCTHFNKQGEVKVKGENYKEISFYSIINLKKKKNYLCSKEGNPQDVQKQSHKQLQKHAQVQEHTEEQLYEECDSEKNTSKGPERWVSNIPYEDDFYNFNILLNSNESVDKYILSNYINMCQKSINQKKDVYTNGEFKCSTNSFNKIRSNVQEFYIYTKSQDLMNYMHHNTNYSYGMLNDKKRYNSDIVLNKSDPIIKTHTLDINYRNTYSPNNQDGKEFVFDENSYINKLRHVSCDNLYKNNNINGTNNGRKNDNFIESIFFKKRINKKLFNVNKNIHDEEDTNNWKNQNLKNFFNFRNNELKILIYNFLYLFIFDEYIYMNIHRKDISEYFNFVNVLKKKQKLRYNFYNLLYKSNKDIGNEISYYKKYLKENYLHNNNRKDKKIYTSIFGEKTTIHVNVKKDMNDKCKTKSPKKLSITGEEYKMIREHMKISAPIASLLINNKQHYNSRILNLLRDTYKKNFINYHMKINIEKYEHICFLFLITEMLSLILLPYINLHYSFTYIKYHKNVHRYAINSNGNSYSNNKFTSMDKFRFENKPFSYDEEITFQKGNNTGRRKRLLKGTKREISASIYNILNMRRVKFFTFAWKKKKKRKKKHEPDSEEAKNRKTFYKKNTFSNIKNETAYIQKYSLFNEEKKKWRNTLFNKKNSLYSKKEMNTKFSQHMNDNIYYVSFCNFKELHRQLRSSWYSLTFEAKTVIENVFLFNDYYQVDIYKLNEKFHNKGKYFLIKKYEKIIALSFFTRYNTYLIFSLYQRVALLNYLYSNYNVVISILRYINHVHCKLMNQHSRNNYRSGNVQVVYKNNISSLEKNVYGKLNDDSFEKRKHFFNIQQNVSDFFFYMKDEDINYDEYIINTYSTNYINDKNYVQDKNNFFGKKTFYEKMGEIRSFRFSLFFDIFFELKVNYNYLSNAHICVQNSLKYLFFFIKNAHKFNLLIDSRQKEYKNKTKKEAQRDEINTAESGREDETKYKKRSKVNNKRNGEKIDHFSHGEVTYIKTNSAGNSFHENLGNPQRNESDVENYTNSEETIGNNTNSTTDVGVSCNELGRKNSNCNDKRHSQNVHYENCFLGNKASCCDNQWHIKEKYIKSNIFNKIYKNEINIFKEDYLFDHKIDINKFRSSKLFYIIGISLLKQINTNYYYNNLKEINLVYEKDLIKKKININNIVKHDYTELLYLSYKYIMKSIKVDHNNLLSYYYLCIIYLYNLKIDKCIYICKNFLLKNYHNAYSFPFFLLSIVVSSCRNLNGIKNCSKDGSSKCDYSWGRRRKKAHMDRSKFCGNSIKMNDNKKGTLCNSCIFDSYENRYKSLINQLKLNSPLFYNSMTSSNNLFGTHEEKKGCYVNKFCNITNLVHYNEGASKLCSMAKEDPNEARVDVANNANEYIKGEHTSRTSHSSFGTYGMRSKNIEMNPKGTECSFASDECSYSSPSCYCRGTVTNTPSANFDTHLFQSKLPSKECILIISKAVNYFSNNFFFIYLYVYYLINIFIIYDILFFWEKPKKNEKNNSRNKAHLKYWLLQDMLEKYKTKSGSSSSSDICFLDDKNFKESYFSRSYDIIFDDNEHDDINIDNKEDCKVSYESDKCDRCSQYDKRCQVMENFTVYHYNIPTVFSNPRNLTIGKKAENKILTNSIMEEIDKIQISLKILERKSNMKTNAKKEKEEGKLFIINRKKNKDSTTSANVNVNENKRNSKLEYMFSKWANVSFMDTPHQYEYTLNDRYIPSGKKKNINKSEYIDISKVNLLPCSIPIILILYKYVDKQIKRKKNSDMYMHFYLNNFLSHINLNKIKCELHQKDQSIYVDSDQIDNSNCFFSYSKECNKLFNKNYYFSIKSKKDNTDNDSHTDSVNNTGSYENIGSADHNDSTNNIYGNNNNKGIRKISLKSVYLEAITWLGLGEILIYLKVNAKLIIYFINIIDTYIKFYLSLNNKNNYYNFENTTFFYNLTHHFMCLKCLYLFYLYSKCEKRLRSGDYIQRRQNSVFIRNDRMNFFFKGRKNKMKSINNKNLYTKIYFFEKEHEFYNIQMKLSHQPKIVLENNYIYFNDKFSKNDFKLAFRINDKKAFKRKFWPLKKKKKMEKREKIEQKKEKMNRIQENITNYSYIKKNEAKRKEKKDINNKNIKKSVSKLYADAEMLFNSFHLEGCTKNRQKKYRLIKNIKIYVSLINKIYYNDRKVNILYARYYFLKKKYLKVISILSLLNKHYKKKDYIIKKKNKAHGLNFEQNNLSAQNVYQDKEEKLLFHLNNQTDLIYEYLNIYMYYQSFLKLKNYKKSNYYKNILNIIFFKFPIIPFNIFPFINL</sequence>
<feature type="region of interest" description="Disordered" evidence="1">
    <location>
        <begin position="457"/>
        <end position="478"/>
    </location>
</feature>
<evidence type="ECO:0000256" key="2">
    <source>
        <dbReference type="SAM" id="Phobius"/>
    </source>
</evidence>
<feature type="compositionally biased region" description="Polar residues" evidence="1">
    <location>
        <begin position="2827"/>
        <end position="2837"/>
    </location>
</feature>
<dbReference type="PANTHER" id="PTHR14113">
    <property type="entry name" value="PICCOLO/BASSOON"/>
    <property type="match status" value="1"/>
</dbReference>
<feature type="region of interest" description="Disordered" evidence="1">
    <location>
        <begin position="659"/>
        <end position="683"/>
    </location>
</feature>
<dbReference type="VEuPathDB" id="PlasmoDB:PmUG01_12059000"/>
<keyword evidence="2" id="KW-0812">Transmembrane</keyword>
<keyword evidence="2" id="KW-0472">Membrane</keyword>
<evidence type="ECO:0000313" key="3">
    <source>
        <dbReference type="EMBL" id="SCO93993.1"/>
    </source>
</evidence>
<keyword evidence="4" id="KW-1185">Reference proteome</keyword>
<feature type="compositionally biased region" description="Basic residues" evidence="1">
    <location>
        <begin position="659"/>
        <end position="675"/>
    </location>
</feature>
<feature type="region of interest" description="Disordered" evidence="1">
    <location>
        <begin position="712"/>
        <end position="772"/>
    </location>
</feature>
<dbReference type="OrthoDB" id="392768at2759"/>
<dbReference type="GeneID" id="39870579"/>
<dbReference type="OMA" id="KYDRHKL"/>
<feature type="compositionally biased region" description="Basic and acidic residues" evidence="1">
    <location>
        <begin position="324"/>
        <end position="333"/>
    </location>
</feature>
<feature type="transmembrane region" description="Helical" evidence="2">
    <location>
        <begin position="2458"/>
        <end position="2480"/>
    </location>
</feature>
<evidence type="ECO:0000256" key="1">
    <source>
        <dbReference type="SAM" id="MobiDB-lite"/>
    </source>
</evidence>
<protein>
    <submittedName>
        <fullName evidence="3">Uncharacterized protein</fullName>
    </submittedName>
</protein>
<feature type="region of interest" description="Disordered" evidence="1">
    <location>
        <begin position="310"/>
        <end position="333"/>
    </location>
</feature>
<feature type="compositionally biased region" description="Acidic residues" evidence="1">
    <location>
        <begin position="738"/>
        <end position="772"/>
    </location>
</feature>
<feature type="transmembrane region" description="Helical" evidence="2">
    <location>
        <begin position="3257"/>
        <end position="3277"/>
    </location>
</feature>
<evidence type="ECO:0000313" key="4">
    <source>
        <dbReference type="Proteomes" id="UP000219813"/>
    </source>
</evidence>
<feature type="region of interest" description="Disordered" evidence="1">
    <location>
        <begin position="1987"/>
        <end position="2022"/>
    </location>
</feature>